<evidence type="ECO:0000313" key="3">
    <source>
        <dbReference type="Proteomes" id="UP000298313"/>
    </source>
</evidence>
<dbReference type="EMBL" id="SOHH01000106">
    <property type="protein sequence ID" value="TFD72842.1"/>
    <property type="molecule type" value="Genomic_DNA"/>
</dbReference>
<feature type="transmembrane region" description="Helical" evidence="1">
    <location>
        <begin position="142"/>
        <end position="162"/>
    </location>
</feature>
<feature type="transmembrane region" description="Helical" evidence="1">
    <location>
        <begin position="108"/>
        <end position="130"/>
    </location>
</feature>
<dbReference type="Proteomes" id="UP000298313">
    <property type="component" value="Unassembled WGS sequence"/>
</dbReference>
<keyword evidence="1" id="KW-1133">Transmembrane helix</keyword>
<sequence>MLFWVFLLSGLTARYVLRRQLLSTGLLVAVPLVDLILLVASILDLRAGGVATVAHSLAAIYLGVSVGFGHRIITWADARFAHRFANGPVPTPKPRFGQSRAIYERRGWYHHLLAWGLGVGPMMLAVWWIGEPSRTAQFLATARIWTVVLVIDAIGSFSYTALPRTSPERPATLDQ</sequence>
<feature type="transmembrane region" description="Helical" evidence="1">
    <location>
        <begin position="21"/>
        <end position="43"/>
    </location>
</feature>
<name>A0A4R9B0B0_9MICO</name>
<accession>A0A4R9B0B0</accession>
<proteinExistence type="predicted"/>
<feature type="transmembrane region" description="Helical" evidence="1">
    <location>
        <begin position="49"/>
        <end position="69"/>
    </location>
</feature>
<keyword evidence="1" id="KW-0472">Membrane</keyword>
<keyword evidence="1" id="KW-0812">Transmembrane</keyword>
<dbReference type="OrthoDB" id="2082317at2"/>
<comment type="caution">
    <text evidence="2">The sequence shown here is derived from an EMBL/GenBank/DDBJ whole genome shotgun (WGS) entry which is preliminary data.</text>
</comment>
<reference evidence="2 3" key="1">
    <citation type="submission" date="2019-03" db="EMBL/GenBank/DDBJ databases">
        <title>Genomics of glacier-inhabiting Cryobacterium strains.</title>
        <authorList>
            <person name="Liu Q."/>
            <person name="Xin Y.-H."/>
        </authorList>
    </citation>
    <scope>NUCLEOTIDE SEQUENCE [LARGE SCALE GENOMIC DNA]</scope>
    <source>
        <strain evidence="2 3">Hh4</strain>
    </source>
</reference>
<evidence type="ECO:0000313" key="2">
    <source>
        <dbReference type="EMBL" id="TFD72842.1"/>
    </source>
</evidence>
<gene>
    <name evidence="2" type="ORF">E3T48_15090</name>
</gene>
<protein>
    <recommendedName>
        <fullName evidence="4">2TM domain-containing protein</fullName>
    </recommendedName>
</protein>
<evidence type="ECO:0008006" key="4">
    <source>
        <dbReference type="Google" id="ProtNLM"/>
    </source>
</evidence>
<evidence type="ECO:0000256" key="1">
    <source>
        <dbReference type="SAM" id="Phobius"/>
    </source>
</evidence>
<dbReference type="RefSeq" id="WP_134524848.1">
    <property type="nucleotide sequence ID" value="NZ_SOHH01000106.1"/>
</dbReference>
<keyword evidence="3" id="KW-1185">Reference proteome</keyword>
<dbReference type="AlphaFoldDB" id="A0A4R9B0B0"/>
<organism evidence="2 3">
    <name type="scientific">Cryobacterium fucosi</name>
    <dbReference type="NCBI Taxonomy" id="1259157"/>
    <lineage>
        <taxon>Bacteria</taxon>
        <taxon>Bacillati</taxon>
        <taxon>Actinomycetota</taxon>
        <taxon>Actinomycetes</taxon>
        <taxon>Micrococcales</taxon>
        <taxon>Microbacteriaceae</taxon>
        <taxon>Cryobacterium</taxon>
    </lineage>
</organism>